<dbReference type="PROSITE" id="PS50093">
    <property type="entry name" value="PKD"/>
    <property type="match status" value="3"/>
</dbReference>
<name>A0ABS5J4Y4_9BACT</name>
<dbReference type="InterPro" id="IPR057708">
    <property type="entry name" value="DUF7948"/>
</dbReference>
<dbReference type="InterPro" id="IPR022409">
    <property type="entry name" value="PKD/Chitinase_dom"/>
</dbReference>
<dbReference type="Proteomes" id="UP000676386">
    <property type="component" value="Unassembled WGS sequence"/>
</dbReference>
<dbReference type="RefSeq" id="WP_211974587.1">
    <property type="nucleotide sequence ID" value="NZ_CBFHAM010000016.1"/>
</dbReference>
<sequence>MKFTFPTGLIGWMICLLVPGLTARAQQQYVNYSPLNFIQNKGQWNKDVIYKSELDGASVFLKKTGFTFLVYNKEDMIALDDAVHGHPNPADTILSPRGSTVAVNAAVTPGGQQPPPRPGRFPDVRGHAYNVNFLNARENVDIIPEKEQEAKSSYFIGNDPSKWAADVKTFQGVNYNGIYSGIDAHVYSDASQLKYDLIIHPGANPNDIQLEYVGTTGLELKKGQLYVHTSVGDVIEQLPFAYQYINNQRVSVKVAYRLTGNKIGFKVSGEYNNAYPLVIDPVYVFSTVSGSRSDNWGFTATYDDAGNFYGGGIVFGSGYPVTPGVVGSVFHGPADNGTSFDIGISKFNPNGNRLIYATYVGGNGLDQPHSLFVDPQGNLVISGRTNSADYPSTNKKGNGGGWDIAITKLNATATAIIGSLVIGGAADDGVNIRADRFQGPSVLLRNYGDDARSEVVIDDAGYIYVASCTRSTDFPVTSGVFQPNNAGSQDGVVMKINPMCGDIVWASYLGGSKEDAAYVLALNGLNTLYVAGGTASNDFPIKGTAPLYPNYRNGVCDGFIAHISNDGKTMLQSTYLGSDNASADQVYGIQLDKNGFVYAMGTTEGAWPIKLLAPGNYNDNGLQFICKLQPDLSAFIYSTTFGRSRTVITAPNISPTAFLVDRCENVYVSGWGGGINISLKYPNSGTGGLRTTPDALQRTTDGMDFYFFVMKRDGTQQLYGSFFGGNGLFEHVDGGTSRFDRNGIIYQGICAWCSVNANGFKPKYPTTPGAYSSTPPRGCNYGALKIAFNLDGIRAGAKTLDRRQNYCVPETITFVDTTGRPGKTYKWLFGDGSAEVSGGAELDTVSHTFTKLGTYRVRLVKIDPESCNVSDTAYVIVKLGDNKADFNFDARRQDPCDSLKYLFTNTSVTPANQFRDSSFIMDYGDGTPPFYTGLDTFPLIHYYKAAGIYNATLTLVDTNFCNAPQTQTKALRVAINVVAAFNLPDTICAGTELKMDNTTQGGEAFTWTFEDDNTTSSDPYPLHTFKKSGRWKVSLLVLDPNTCNKKDSSSKYILVADPPKADFEFSPVKPMENTPVQFVNTSSPDATHYLWNFGDGDTTSVMNPSHQYLRTGTYNVCLTAANREGCTETTCKEISAIVVPLFDVPNAFAPGGKNNIFYVKAFGAVKFNLKIFNRWGQLVFESSDPRIGWDGRFKGNIQPMDAYAYIVNLEFTDGTKGSRSGSVTLLR</sequence>
<dbReference type="PANTHER" id="PTHR35580:SF1">
    <property type="entry name" value="PHYTASE-LIKE DOMAIN-CONTAINING PROTEIN"/>
    <property type="match status" value="1"/>
</dbReference>
<dbReference type="InterPro" id="IPR013783">
    <property type="entry name" value="Ig-like_fold"/>
</dbReference>
<dbReference type="Pfam" id="PF18911">
    <property type="entry name" value="PKD_4"/>
    <property type="match status" value="3"/>
</dbReference>
<feature type="domain" description="PKD" evidence="1">
    <location>
        <begin position="1004"/>
        <end position="1039"/>
    </location>
</feature>
<feature type="domain" description="PKD" evidence="1">
    <location>
        <begin position="818"/>
        <end position="877"/>
    </location>
</feature>
<keyword evidence="3" id="KW-1185">Reference proteome</keyword>
<dbReference type="SUPFAM" id="SSF49299">
    <property type="entry name" value="PKD domain"/>
    <property type="match status" value="4"/>
</dbReference>
<evidence type="ECO:0000313" key="2">
    <source>
        <dbReference type="EMBL" id="MBS0029502.1"/>
    </source>
</evidence>
<proteinExistence type="predicted"/>
<comment type="caution">
    <text evidence="2">The sequence shown here is derived from an EMBL/GenBank/DDBJ whole genome shotgun (WGS) entry which is preliminary data.</text>
</comment>
<protein>
    <submittedName>
        <fullName evidence="2">PKD domain-containing protein</fullName>
    </submittedName>
</protein>
<dbReference type="PANTHER" id="PTHR35580">
    <property type="entry name" value="CELL SURFACE GLYCOPROTEIN (S-LAYER PROTEIN)-LIKE PROTEIN"/>
    <property type="match status" value="1"/>
</dbReference>
<evidence type="ECO:0000313" key="3">
    <source>
        <dbReference type="Proteomes" id="UP000676386"/>
    </source>
</evidence>
<accession>A0ABS5J4Y4</accession>
<dbReference type="SMART" id="SM00089">
    <property type="entry name" value="PKD"/>
    <property type="match status" value="3"/>
</dbReference>
<dbReference type="InterPro" id="IPR052918">
    <property type="entry name" value="Motility_Chemotaxis_Reg"/>
</dbReference>
<feature type="domain" description="PKD" evidence="1">
    <location>
        <begin position="1059"/>
        <end position="1141"/>
    </location>
</feature>
<reference evidence="2 3" key="1">
    <citation type="submission" date="2021-04" db="EMBL/GenBank/DDBJ databases">
        <title>Chitinophaga sp. nov., isolated from the rhizosphere soil.</title>
        <authorList>
            <person name="He S."/>
        </authorList>
    </citation>
    <scope>NUCLEOTIDE SEQUENCE [LARGE SCALE GENOMIC DNA]</scope>
    <source>
        <strain evidence="2 3">2R12</strain>
    </source>
</reference>
<dbReference type="InterPro" id="IPR000601">
    <property type="entry name" value="PKD_dom"/>
</dbReference>
<dbReference type="InterPro" id="IPR035986">
    <property type="entry name" value="PKD_dom_sf"/>
</dbReference>
<dbReference type="Pfam" id="PF13585">
    <property type="entry name" value="CHU_C"/>
    <property type="match status" value="1"/>
</dbReference>
<dbReference type="EMBL" id="JAGTXB010000009">
    <property type="protein sequence ID" value="MBS0029502.1"/>
    <property type="molecule type" value="Genomic_DNA"/>
</dbReference>
<dbReference type="CDD" id="cd00146">
    <property type="entry name" value="PKD"/>
    <property type="match status" value="3"/>
</dbReference>
<dbReference type="Gene3D" id="2.60.40.10">
    <property type="entry name" value="Immunoglobulins"/>
    <property type="match status" value="4"/>
</dbReference>
<organism evidence="2 3">
    <name type="scientific">Chitinophaga hostae</name>
    <dbReference type="NCBI Taxonomy" id="2831022"/>
    <lineage>
        <taxon>Bacteria</taxon>
        <taxon>Pseudomonadati</taxon>
        <taxon>Bacteroidota</taxon>
        <taxon>Chitinophagia</taxon>
        <taxon>Chitinophagales</taxon>
        <taxon>Chitinophagaceae</taxon>
        <taxon>Chitinophaga</taxon>
    </lineage>
</organism>
<dbReference type="Pfam" id="PF25778">
    <property type="entry name" value="DUF7948"/>
    <property type="match status" value="1"/>
</dbReference>
<evidence type="ECO:0000259" key="1">
    <source>
        <dbReference type="PROSITE" id="PS50093"/>
    </source>
</evidence>
<gene>
    <name evidence="2" type="ORF">KE626_19415</name>
</gene>
<dbReference type="SUPFAM" id="SSF101898">
    <property type="entry name" value="NHL repeat"/>
    <property type="match status" value="1"/>
</dbReference>